<organism evidence="1">
    <name type="scientific">Anguilla anguilla</name>
    <name type="common">European freshwater eel</name>
    <name type="synonym">Muraena anguilla</name>
    <dbReference type="NCBI Taxonomy" id="7936"/>
    <lineage>
        <taxon>Eukaryota</taxon>
        <taxon>Metazoa</taxon>
        <taxon>Chordata</taxon>
        <taxon>Craniata</taxon>
        <taxon>Vertebrata</taxon>
        <taxon>Euteleostomi</taxon>
        <taxon>Actinopterygii</taxon>
        <taxon>Neopterygii</taxon>
        <taxon>Teleostei</taxon>
        <taxon>Anguilliformes</taxon>
        <taxon>Anguillidae</taxon>
        <taxon>Anguilla</taxon>
    </lineage>
</organism>
<reference evidence="1" key="2">
    <citation type="journal article" date="2015" name="Fish Shellfish Immunol.">
        <title>Early steps in the European eel (Anguilla anguilla)-Vibrio vulnificus interaction in the gills: Role of the RtxA13 toxin.</title>
        <authorList>
            <person name="Callol A."/>
            <person name="Pajuelo D."/>
            <person name="Ebbesson L."/>
            <person name="Teles M."/>
            <person name="MacKenzie S."/>
            <person name="Amaro C."/>
        </authorList>
    </citation>
    <scope>NUCLEOTIDE SEQUENCE</scope>
</reference>
<dbReference type="EMBL" id="GBXM01063700">
    <property type="protein sequence ID" value="JAH44877.1"/>
    <property type="molecule type" value="Transcribed_RNA"/>
</dbReference>
<sequence length="60" mass="6712">MIKTLGEGQLWMVKRVHWHHKGEANLRPCLQIREMSLGDCASVISTDLSLSVQGEAILHS</sequence>
<protein>
    <submittedName>
        <fullName evidence="1">Uncharacterized protein</fullName>
    </submittedName>
</protein>
<evidence type="ECO:0000313" key="1">
    <source>
        <dbReference type="EMBL" id="JAH44877.1"/>
    </source>
</evidence>
<name>A0A0E9SUF9_ANGAN</name>
<proteinExistence type="predicted"/>
<accession>A0A0E9SUF9</accession>
<reference evidence="1" key="1">
    <citation type="submission" date="2014-11" db="EMBL/GenBank/DDBJ databases">
        <authorList>
            <person name="Amaro Gonzalez C."/>
        </authorList>
    </citation>
    <scope>NUCLEOTIDE SEQUENCE</scope>
</reference>
<dbReference type="AlphaFoldDB" id="A0A0E9SUF9"/>